<accession>A0ABY8KWZ6</accession>
<evidence type="ECO:0008006" key="3">
    <source>
        <dbReference type="Google" id="ProtNLM"/>
    </source>
</evidence>
<dbReference type="Proteomes" id="UP001238523">
    <property type="component" value="Chromosome"/>
</dbReference>
<keyword evidence="2" id="KW-1185">Reference proteome</keyword>
<proteinExistence type="predicted"/>
<organism evidence="1 2">
    <name type="scientific">Aequorivita marisscotiae</name>
    <dbReference type="NCBI Taxonomy" id="3040348"/>
    <lineage>
        <taxon>Bacteria</taxon>
        <taxon>Pseudomonadati</taxon>
        <taxon>Bacteroidota</taxon>
        <taxon>Flavobacteriia</taxon>
        <taxon>Flavobacteriales</taxon>
        <taxon>Flavobacteriaceae</taxon>
        <taxon>Aequorivita</taxon>
    </lineage>
</organism>
<evidence type="ECO:0000313" key="2">
    <source>
        <dbReference type="Proteomes" id="UP001238523"/>
    </source>
</evidence>
<dbReference type="RefSeq" id="WP_279449144.1">
    <property type="nucleotide sequence ID" value="NZ_CP122379.1"/>
</dbReference>
<sequence>MKFFLKCNEAAQVCDKTQYKEASFLDKVMLKVHLLMCKLCRDYTKRNVALTKKIESANIKTLSESEKQQIKNRLQQ</sequence>
<evidence type="ECO:0000313" key="1">
    <source>
        <dbReference type="EMBL" id="WGF93069.1"/>
    </source>
</evidence>
<name>A0ABY8KWZ6_9FLAO</name>
<protein>
    <recommendedName>
        <fullName evidence="3">Glycine dehydrogenase</fullName>
    </recommendedName>
</protein>
<reference evidence="1 2" key="1">
    <citation type="submission" date="2023-04" db="EMBL/GenBank/DDBJ databases">
        <title>Taxonomic identification of the Arctic strain Aequorivita sp. nov. and transcriptomic analysis in response to temperature stress.</title>
        <authorList>
            <person name="Liu W."/>
            <person name="Cong B."/>
            <person name="Lin J."/>
        </authorList>
    </citation>
    <scope>NUCLEOTIDE SEQUENCE [LARGE SCALE GENOMIC DNA]</scope>
    <source>
        <strain evidence="1 2">Ant34-E75</strain>
    </source>
</reference>
<gene>
    <name evidence="1" type="ORF">QCQ61_02500</name>
</gene>
<dbReference type="EMBL" id="CP122379">
    <property type="protein sequence ID" value="WGF93069.1"/>
    <property type="molecule type" value="Genomic_DNA"/>
</dbReference>